<feature type="signal peptide" evidence="8">
    <location>
        <begin position="1"/>
        <end position="20"/>
    </location>
</feature>
<dbReference type="GO" id="GO:0016740">
    <property type="term" value="F:transferase activity"/>
    <property type="evidence" value="ECO:0007669"/>
    <property type="project" value="UniProtKB-KW"/>
</dbReference>
<keyword evidence="4 7" id="KW-0133">Cell shape</keyword>
<evidence type="ECO:0000256" key="4">
    <source>
        <dbReference type="ARBA" id="ARBA00022960"/>
    </source>
</evidence>
<keyword evidence="11" id="KW-1185">Reference proteome</keyword>
<dbReference type="Gene3D" id="2.40.440.10">
    <property type="entry name" value="L,D-transpeptidase catalytic domain-like"/>
    <property type="match status" value="1"/>
</dbReference>
<keyword evidence="8" id="KW-0732">Signal</keyword>
<evidence type="ECO:0000256" key="7">
    <source>
        <dbReference type="PROSITE-ProRule" id="PRU01373"/>
    </source>
</evidence>
<evidence type="ECO:0000256" key="6">
    <source>
        <dbReference type="ARBA" id="ARBA00023316"/>
    </source>
</evidence>
<evidence type="ECO:0000256" key="8">
    <source>
        <dbReference type="SAM" id="SignalP"/>
    </source>
</evidence>
<dbReference type="EMBL" id="QZCH01000017">
    <property type="protein sequence ID" value="RJG42402.1"/>
    <property type="molecule type" value="Genomic_DNA"/>
</dbReference>
<dbReference type="GO" id="GO:0008360">
    <property type="term" value="P:regulation of cell shape"/>
    <property type="evidence" value="ECO:0007669"/>
    <property type="project" value="UniProtKB-UniRule"/>
</dbReference>
<dbReference type="PROSITE" id="PS52029">
    <property type="entry name" value="LD_TPASE"/>
    <property type="match status" value="1"/>
</dbReference>
<reference evidence="10 11" key="1">
    <citation type="submission" date="2018-09" db="EMBL/GenBank/DDBJ databases">
        <authorList>
            <person name="Wang F."/>
        </authorList>
    </citation>
    <scope>NUCLEOTIDE SEQUENCE [LARGE SCALE GENOMIC DNA]</scope>
    <source>
        <strain evidence="10 11">PLHSC7-2</strain>
    </source>
</reference>
<dbReference type="InterPro" id="IPR038063">
    <property type="entry name" value="Transpep_catalytic_dom"/>
</dbReference>
<evidence type="ECO:0000256" key="1">
    <source>
        <dbReference type="ARBA" id="ARBA00004752"/>
    </source>
</evidence>
<dbReference type="CDD" id="cd16913">
    <property type="entry name" value="YkuD_like"/>
    <property type="match status" value="1"/>
</dbReference>
<dbReference type="Gene3D" id="1.10.101.10">
    <property type="entry name" value="PGBD-like superfamily/PGBD"/>
    <property type="match status" value="1"/>
</dbReference>
<organism evidence="10 11">
    <name type="scientific">Motilimonas pumila</name>
    <dbReference type="NCBI Taxonomy" id="2303987"/>
    <lineage>
        <taxon>Bacteria</taxon>
        <taxon>Pseudomonadati</taxon>
        <taxon>Pseudomonadota</taxon>
        <taxon>Gammaproteobacteria</taxon>
        <taxon>Alteromonadales</taxon>
        <taxon>Alteromonadales genera incertae sedis</taxon>
        <taxon>Motilimonas</taxon>
    </lineage>
</organism>
<keyword evidence="6 7" id="KW-0961">Cell wall biogenesis/degradation</keyword>
<reference evidence="10 11" key="2">
    <citation type="submission" date="2019-01" db="EMBL/GenBank/DDBJ databases">
        <title>Motilimonas pumilus sp. nov., isolated from the gut of sea cucumber (Apostichopus japonicus).</title>
        <authorList>
            <person name="Wang F.-Q."/>
            <person name="Ren L.-H."/>
            <person name="Lin Y.-W."/>
            <person name="Sun G.-H."/>
            <person name="Du Z.-J."/>
            <person name="Zhao J.-X."/>
            <person name="Liu X.-J."/>
            <person name="Liu L.-J."/>
        </authorList>
    </citation>
    <scope>NUCLEOTIDE SEQUENCE [LARGE SCALE GENOMIC DNA]</scope>
    <source>
        <strain evidence="10 11">PLHSC7-2</strain>
    </source>
</reference>
<dbReference type="GO" id="GO:0071555">
    <property type="term" value="P:cell wall organization"/>
    <property type="evidence" value="ECO:0007669"/>
    <property type="project" value="UniProtKB-UniRule"/>
</dbReference>
<comment type="caution">
    <text evidence="10">The sequence shown here is derived from an EMBL/GenBank/DDBJ whole genome shotgun (WGS) entry which is preliminary data.</text>
</comment>
<dbReference type="AlphaFoldDB" id="A0A418YD11"/>
<dbReference type="PANTHER" id="PTHR41533">
    <property type="entry name" value="L,D-TRANSPEPTIDASE HI_1667-RELATED"/>
    <property type="match status" value="1"/>
</dbReference>
<dbReference type="Pfam" id="PF03734">
    <property type="entry name" value="YkuD"/>
    <property type="match status" value="1"/>
</dbReference>
<keyword evidence="3" id="KW-0808">Transferase</keyword>
<evidence type="ECO:0000313" key="10">
    <source>
        <dbReference type="EMBL" id="RJG42402.1"/>
    </source>
</evidence>
<gene>
    <name evidence="10" type="ORF">D1Z90_13085</name>
</gene>
<dbReference type="GO" id="GO:0009252">
    <property type="term" value="P:peptidoglycan biosynthetic process"/>
    <property type="evidence" value="ECO:0007669"/>
    <property type="project" value="UniProtKB-UniPathway"/>
</dbReference>
<comment type="similarity">
    <text evidence="2">Belongs to the YkuD family.</text>
</comment>
<evidence type="ECO:0000256" key="5">
    <source>
        <dbReference type="ARBA" id="ARBA00022984"/>
    </source>
</evidence>
<dbReference type="UniPathway" id="UPA00219"/>
<dbReference type="InterPro" id="IPR036366">
    <property type="entry name" value="PGBDSf"/>
</dbReference>
<feature type="active site" description="Proton donor/acceptor" evidence="7">
    <location>
        <position position="431"/>
    </location>
</feature>
<evidence type="ECO:0000256" key="2">
    <source>
        <dbReference type="ARBA" id="ARBA00005992"/>
    </source>
</evidence>
<feature type="chain" id="PRO_5019246223" description="L,D-TPase catalytic domain-containing protein" evidence="8">
    <location>
        <begin position="21"/>
        <end position="539"/>
    </location>
</feature>
<dbReference type="OrthoDB" id="9778545at2"/>
<keyword evidence="5 7" id="KW-0573">Peptidoglycan synthesis</keyword>
<evidence type="ECO:0000313" key="11">
    <source>
        <dbReference type="Proteomes" id="UP000283255"/>
    </source>
</evidence>
<dbReference type="Proteomes" id="UP000283255">
    <property type="component" value="Unassembled WGS sequence"/>
</dbReference>
<proteinExistence type="inferred from homology"/>
<name>A0A418YD11_9GAMM</name>
<feature type="domain" description="L,D-TPase catalytic" evidence="9">
    <location>
        <begin position="296"/>
        <end position="485"/>
    </location>
</feature>
<dbReference type="GO" id="GO:0004180">
    <property type="term" value="F:carboxypeptidase activity"/>
    <property type="evidence" value="ECO:0007669"/>
    <property type="project" value="UniProtKB-ARBA"/>
</dbReference>
<dbReference type="RefSeq" id="WP_119911224.1">
    <property type="nucleotide sequence ID" value="NZ_QZCH01000017.1"/>
</dbReference>
<comment type="pathway">
    <text evidence="1 7">Cell wall biogenesis; peptidoglycan biosynthesis.</text>
</comment>
<dbReference type="PANTHER" id="PTHR41533:SF1">
    <property type="entry name" value="L,D-TRANSPEPTIDASE YCBB-RELATED"/>
    <property type="match status" value="1"/>
</dbReference>
<protein>
    <recommendedName>
        <fullName evidence="9">L,D-TPase catalytic domain-containing protein</fullName>
    </recommendedName>
</protein>
<dbReference type="InterPro" id="IPR052905">
    <property type="entry name" value="LD-transpeptidase_YkuD-like"/>
</dbReference>
<dbReference type="InterPro" id="IPR036365">
    <property type="entry name" value="PGBD-like_sf"/>
</dbReference>
<feature type="active site" description="Nucleophile" evidence="7">
    <location>
        <position position="450"/>
    </location>
</feature>
<sequence>MKPAVSAFLYAALCSQPALALSDEFAFPDVWNKHSDPSSMGIYHQNYQALMLTSTWHNRANLQAAIDQIEVAGQARVDATLTGHWQQLQANQYAVDTQRQRQALAEALLATYSYKDTLQTVGVDWFFKLQPHQRPDVMAIPSRDRLVAMNEALELQNLADFTQQQQKHPQQFMQMLNAKRHLSYIRYDIWPLVEEPKKVVRANDSVASMENILNIMVVLGDITQQEADEIMLNSESRLTKAFQSHIKTFQIRHGLYPDGVIGPKTMAWLNTDPQQRMQQLALNMLRLELWPEDKQGLIEVNIPGYEMDVWVKGEKVFETKVIVGKPTRQTPVFTTRLDSVIFNPGWNIPSKIMRKDILPKARVDTTYTYRKGYEVVSSWSRNAKVIPNADIHWPSVNPKTFPYRMRQPPGNANALGRYKFNTPNDQAIYLHDTPGKRLFNKDIRAFSSGCIRVKDANVFANKLLTLSNKDPKNYEQYQQYDTNIFTKYVPLRLKLPVHTTYRTAWVNEGKLAQFREDIYKFDRATVDHNIAQINTKKTD</sequence>
<accession>A0A418YD11</accession>
<dbReference type="SUPFAM" id="SSF141523">
    <property type="entry name" value="L,D-transpeptidase catalytic domain-like"/>
    <property type="match status" value="1"/>
</dbReference>
<evidence type="ECO:0000259" key="9">
    <source>
        <dbReference type="PROSITE" id="PS52029"/>
    </source>
</evidence>
<dbReference type="InterPro" id="IPR005490">
    <property type="entry name" value="LD_TPept_cat_dom"/>
</dbReference>
<dbReference type="SUPFAM" id="SSF47090">
    <property type="entry name" value="PGBD-like"/>
    <property type="match status" value="1"/>
</dbReference>
<evidence type="ECO:0000256" key="3">
    <source>
        <dbReference type="ARBA" id="ARBA00022679"/>
    </source>
</evidence>